<proteinExistence type="predicted"/>
<reference evidence="1 2" key="1">
    <citation type="submission" date="2024-10" db="EMBL/GenBank/DDBJ databases">
        <authorList>
            <person name="Kim D."/>
        </authorList>
    </citation>
    <scope>NUCLEOTIDE SEQUENCE [LARGE SCALE GENOMIC DNA]</scope>
    <source>
        <strain evidence="1">BH-2024</strain>
    </source>
</reference>
<sequence length="370" mass="41882">MKAGKTLADFPTMEQINVDDDVEQVFDLAEELDLGQRNYALMYDEQRNVCDAILHRIWNPVNEPAFYFLSGPGVTAPKNIDVSEMNNRVLDMLPGEEVVYTSIDLAQDENRQRADDYLDEYLNALNPSGTSSLLSNPNKRLAKITPPQTKKQHLSDKLVAAQTILGGLQPGQSDGAPQWANSLFGFCAEMVGICRELLSMVKEQQNDNMDTRETLEEERRLHSVVVVNLPESEETVPSARVNSDFVNAQSMLDTCDIECRPCQVYRMGKKSDHPRLMKIEFPTKKHAQNFLRNKTKLKNLNKFNNVLVRPSLSKQQLSERSRLIGICKNDHMDNPNSNSVIYAGHVMFASDIPRYKSNPDSFKCICHNNS</sequence>
<accession>A0ABD2MAH2</accession>
<gene>
    <name evidence="1" type="ORF">niasHT_003231</name>
</gene>
<dbReference type="Proteomes" id="UP001620626">
    <property type="component" value="Unassembled WGS sequence"/>
</dbReference>
<evidence type="ECO:0000313" key="2">
    <source>
        <dbReference type="Proteomes" id="UP001620626"/>
    </source>
</evidence>
<dbReference type="AlphaFoldDB" id="A0ABD2MAH2"/>
<name>A0ABD2MAH2_9BILA</name>
<protein>
    <submittedName>
        <fullName evidence="1">Uncharacterized protein</fullName>
    </submittedName>
</protein>
<organism evidence="1 2">
    <name type="scientific">Heterodera trifolii</name>
    <dbReference type="NCBI Taxonomy" id="157864"/>
    <lineage>
        <taxon>Eukaryota</taxon>
        <taxon>Metazoa</taxon>
        <taxon>Ecdysozoa</taxon>
        <taxon>Nematoda</taxon>
        <taxon>Chromadorea</taxon>
        <taxon>Rhabditida</taxon>
        <taxon>Tylenchina</taxon>
        <taxon>Tylenchomorpha</taxon>
        <taxon>Tylenchoidea</taxon>
        <taxon>Heteroderidae</taxon>
        <taxon>Heteroderinae</taxon>
        <taxon>Heterodera</taxon>
    </lineage>
</organism>
<evidence type="ECO:0000313" key="1">
    <source>
        <dbReference type="EMBL" id="KAL3124474.1"/>
    </source>
</evidence>
<keyword evidence="2" id="KW-1185">Reference proteome</keyword>
<dbReference type="EMBL" id="JBICBT010000072">
    <property type="protein sequence ID" value="KAL3124474.1"/>
    <property type="molecule type" value="Genomic_DNA"/>
</dbReference>
<comment type="caution">
    <text evidence="1">The sequence shown here is derived from an EMBL/GenBank/DDBJ whole genome shotgun (WGS) entry which is preliminary data.</text>
</comment>